<protein>
    <submittedName>
        <fullName evidence="6">Sulfatase-like hydrolase/transferase</fullName>
    </submittedName>
</protein>
<dbReference type="AlphaFoldDB" id="A0A9X3FIU6"/>
<keyword evidence="4" id="KW-0732">Signal</keyword>
<evidence type="ECO:0000313" key="6">
    <source>
        <dbReference type="EMBL" id="MCY1723473.1"/>
    </source>
</evidence>
<evidence type="ECO:0000259" key="5">
    <source>
        <dbReference type="Pfam" id="PF00884"/>
    </source>
</evidence>
<evidence type="ECO:0000256" key="1">
    <source>
        <dbReference type="ARBA" id="ARBA00008779"/>
    </source>
</evidence>
<sequence length="621" mass="71315">MKITSIIIAACAVLSFARIVSGQNITAKRPNVVIVISDDHRHDWMGHKNSLMQTPNLNRLAEQGWSFPNAFVNAGVCSPSRASFLTGKYMHQASAPDIVWDNNSFLRTQIMFPQRLKMLGYKTGYIGKFHLGEEEKPTPGFDLWASFEFVGGYFNQNIWVNGKEEKMSGFTDDNVAEMAKNTIEEWSKDDEPFCLIVGLKSPHIPFTYPERMKEYYEETHFPEPETFYFDYSDSKPGMANNLINAREWRAAIPAYGSFQEWVRSYTRLATTIDQSVGTVMNAVEEAGLNGNTIFIYTSDHGYSLGEFNMCEKHYAYEQIIRIPMIARFPDQKRRGTPPGDMVMLMDIAPTVMDYCAGDIPDEMEGKSWRELEEPDGERKKPLRDALFFDFWHNQREILPPMQAIRTERYKLIDYEYMPYKELYDLEKDPLERENLIDSAGYETVKKDLEKRMSKWKKETDWVKRDKMALNTIYISESPASKKPEPADILKRNSGWTPLKRENGVFDLSAYAQSKTCYIAIPVENGSNYDPFINLRITNQENKKAAIPYLGYYKGEVIYSNVVWKTLHGIKTPAFRGGFDFGYNAPLHAGQNVILIELETDKGLLAELDFSVVGGVEKLKFL</sequence>
<evidence type="ECO:0000256" key="4">
    <source>
        <dbReference type="SAM" id="SignalP"/>
    </source>
</evidence>
<dbReference type="GO" id="GO:0005737">
    <property type="term" value="C:cytoplasm"/>
    <property type="evidence" value="ECO:0007669"/>
    <property type="project" value="TreeGrafter"/>
</dbReference>
<evidence type="ECO:0000256" key="3">
    <source>
        <dbReference type="ARBA" id="ARBA00022801"/>
    </source>
</evidence>
<accession>A0A9X3FIU6</accession>
<gene>
    <name evidence="6" type="ORF">OU798_24190</name>
</gene>
<reference evidence="6" key="1">
    <citation type="submission" date="2022-11" db="EMBL/GenBank/DDBJ databases">
        <title>Marilongibacter aestuarii gen. nov., sp. nov., isolated from tidal flat sediment.</title>
        <authorList>
            <person name="Jiayan W."/>
        </authorList>
    </citation>
    <scope>NUCLEOTIDE SEQUENCE</scope>
    <source>
        <strain evidence="6">Z1-6</strain>
    </source>
</reference>
<dbReference type="SUPFAM" id="SSF53649">
    <property type="entry name" value="Alkaline phosphatase-like"/>
    <property type="match status" value="1"/>
</dbReference>
<feature type="domain" description="Sulfatase N-terminal" evidence="5">
    <location>
        <begin position="30"/>
        <end position="354"/>
    </location>
</feature>
<dbReference type="PROSITE" id="PS00149">
    <property type="entry name" value="SULFATASE_2"/>
    <property type="match status" value="1"/>
</dbReference>
<dbReference type="InterPro" id="IPR017850">
    <property type="entry name" value="Alkaline_phosphatase_core_sf"/>
</dbReference>
<evidence type="ECO:0000256" key="2">
    <source>
        <dbReference type="ARBA" id="ARBA00022723"/>
    </source>
</evidence>
<proteinExistence type="inferred from homology"/>
<dbReference type="Gene3D" id="3.40.720.10">
    <property type="entry name" value="Alkaline Phosphatase, subunit A"/>
    <property type="match status" value="1"/>
</dbReference>
<dbReference type="RefSeq" id="WP_343335799.1">
    <property type="nucleotide sequence ID" value="NZ_JAPOHD010000069.1"/>
</dbReference>
<dbReference type="PROSITE" id="PS00523">
    <property type="entry name" value="SULFATASE_1"/>
    <property type="match status" value="1"/>
</dbReference>
<name>A0A9X3FIU6_9BACT</name>
<dbReference type="PANTHER" id="PTHR45953">
    <property type="entry name" value="IDURONATE 2-SULFATASE"/>
    <property type="match status" value="1"/>
</dbReference>
<feature type="signal peptide" evidence="4">
    <location>
        <begin position="1"/>
        <end position="22"/>
    </location>
</feature>
<dbReference type="GO" id="GO:0008484">
    <property type="term" value="F:sulfuric ester hydrolase activity"/>
    <property type="evidence" value="ECO:0007669"/>
    <property type="project" value="TreeGrafter"/>
</dbReference>
<comment type="caution">
    <text evidence="6">The sequence shown here is derived from an EMBL/GenBank/DDBJ whole genome shotgun (WGS) entry which is preliminary data.</text>
</comment>
<comment type="similarity">
    <text evidence="1">Belongs to the sulfatase family.</text>
</comment>
<dbReference type="InterPro" id="IPR000917">
    <property type="entry name" value="Sulfatase_N"/>
</dbReference>
<keyword evidence="3 6" id="KW-0378">Hydrolase</keyword>
<evidence type="ECO:0000313" key="7">
    <source>
        <dbReference type="Proteomes" id="UP001145087"/>
    </source>
</evidence>
<keyword evidence="7" id="KW-1185">Reference proteome</keyword>
<organism evidence="6 7">
    <name type="scientific">Draconibacterium aestuarii</name>
    <dbReference type="NCBI Taxonomy" id="2998507"/>
    <lineage>
        <taxon>Bacteria</taxon>
        <taxon>Pseudomonadati</taxon>
        <taxon>Bacteroidota</taxon>
        <taxon>Bacteroidia</taxon>
        <taxon>Marinilabiliales</taxon>
        <taxon>Prolixibacteraceae</taxon>
        <taxon>Draconibacterium</taxon>
    </lineage>
</organism>
<dbReference type="EMBL" id="JAPOHD010000069">
    <property type="protein sequence ID" value="MCY1723473.1"/>
    <property type="molecule type" value="Genomic_DNA"/>
</dbReference>
<dbReference type="InterPro" id="IPR024607">
    <property type="entry name" value="Sulfatase_CS"/>
</dbReference>
<dbReference type="PANTHER" id="PTHR45953:SF1">
    <property type="entry name" value="IDURONATE 2-SULFATASE"/>
    <property type="match status" value="1"/>
</dbReference>
<dbReference type="Pfam" id="PF00884">
    <property type="entry name" value="Sulfatase"/>
    <property type="match status" value="1"/>
</dbReference>
<feature type="chain" id="PRO_5040831819" evidence="4">
    <location>
        <begin position="23"/>
        <end position="621"/>
    </location>
</feature>
<keyword evidence="2" id="KW-0479">Metal-binding</keyword>
<dbReference type="GO" id="GO:0046872">
    <property type="term" value="F:metal ion binding"/>
    <property type="evidence" value="ECO:0007669"/>
    <property type="project" value="UniProtKB-KW"/>
</dbReference>
<dbReference type="Proteomes" id="UP001145087">
    <property type="component" value="Unassembled WGS sequence"/>
</dbReference>